<evidence type="ECO:0000256" key="1">
    <source>
        <dbReference type="SAM" id="MobiDB-lite"/>
    </source>
</evidence>
<dbReference type="RefSeq" id="WP_344682849.1">
    <property type="nucleotide sequence ID" value="NZ_BAAAVT010000002.1"/>
</dbReference>
<gene>
    <name evidence="2" type="ORF">GCM10010529_03250</name>
</gene>
<accession>A0ABP6LS02</accession>
<evidence type="ECO:0008006" key="4">
    <source>
        <dbReference type="Google" id="ProtNLM"/>
    </source>
</evidence>
<keyword evidence="3" id="KW-1185">Reference proteome</keyword>
<sequence length="231" mass="24564">MIIMTLDQKDSRRQPDLVNRVVAELDAMAGPHLVRRFQRTAGDEVQGVLDDAQTVLEIALAVARTEQWSTGIGIGAVRTPLPEETRAGSGPAFEAARDAVTRAKRASGGVALTASDAEAAEQAEALVQLLCELERRRTDSSQEAGKLVDEGLSQSAAAEELGTSQQAVSRRLQRGLWTETRRVLSVAAGIMKDMDATDGVDVTDVTDVTDATDAADIPEDRVGDGRPEGEA</sequence>
<dbReference type="InterPro" id="IPR032580">
    <property type="entry name" value="SatD"/>
</dbReference>
<feature type="compositionally biased region" description="Basic and acidic residues" evidence="1">
    <location>
        <begin position="218"/>
        <end position="231"/>
    </location>
</feature>
<dbReference type="Proteomes" id="UP001500236">
    <property type="component" value="Unassembled WGS sequence"/>
</dbReference>
<feature type="region of interest" description="Disordered" evidence="1">
    <location>
        <begin position="207"/>
        <end position="231"/>
    </location>
</feature>
<dbReference type="Pfam" id="PF16264">
    <property type="entry name" value="SatD"/>
    <property type="match status" value="1"/>
</dbReference>
<reference evidence="3" key="1">
    <citation type="journal article" date="2019" name="Int. J. Syst. Evol. Microbiol.">
        <title>The Global Catalogue of Microorganisms (GCM) 10K type strain sequencing project: providing services to taxonomists for standard genome sequencing and annotation.</title>
        <authorList>
            <consortium name="The Broad Institute Genomics Platform"/>
            <consortium name="The Broad Institute Genome Sequencing Center for Infectious Disease"/>
            <person name="Wu L."/>
            <person name="Ma J."/>
        </authorList>
    </citation>
    <scope>NUCLEOTIDE SEQUENCE [LARGE SCALE GENOMIC DNA]</scope>
    <source>
        <strain evidence="3">JCM 14309</strain>
    </source>
</reference>
<evidence type="ECO:0000313" key="2">
    <source>
        <dbReference type="EMBL" id="GAA3052583.1"/>
    </source>
</evidence>
<comment type="caution">
    <text evidence="2">The sequence shown here is derived from an EMBL/GenBank/DDBJ whole genome shotgun (WGS) entry which is preliminary data.</text>
</comment>
<proteinExistence type="predicted"/>
<evidence type="ECO:0000313" key="3">
    <source>
        <dbReference type="Proteomes" id="UP001500236"/>
    </source>
</evidence>
<protein>
    <recommendedName>
        <fullName evidence="4">DNA-binding protein</fullName>
    </recommendedName>
</protein>
<organism evidence="2 3">
    <name type="scientific">Nesterenkonia aethiopica</name>
    <dbReference type="NCBI Taxonomy" id="269144"/>
    <lineage>
        <taxon>Bacteria</taxon>
        <taxon>Bacillati</taxon>
        <taxon>Actinomycetota</taxon>
        <taxon>Actinomycetes</taxon>
        <taxon>Micrococcales</taxon>
        <taxon>Micrococcaceae</taxon>
        <taxon>Nesterenkonia</taxon>
    </lineage>
</organism>
<dbReference type="EMBL" id="BAAAVT010000002">
    <property type="protein sequence ID" value="GAA3052583.1"/>
    <property type="molecule type" value="Genomic_DNA"/>
</dbReference>
<name>A0ABP6LS02_9MICC</name>